<dbReference type="SMART" id="SM01103">
    <property type="entry name" value="CRS1_YhbY"/>
    <property type="match status" value="1"/>
</dbReference>
<dbReference type="FunFam" id="3.30.110.60:FF:000004">
    <property type="entry name" value="RNA-binding CRS1 / YhbY (CRM) domain protein"/>
    <property type="match status" value="1"/>
</dbReference>
<dbReference type="PROSITE" id="PS51295">
    <property type="entry name" value="CRM"/>
    <property type="match status" value="1"/>
</dbReference>
<reference evidence="5 6" key="1">
    <citation type="submission" date="2023-12" db="EMBL/GenBank/DDBJ databases">
        <title>A high-quality genome assembly for Dillenia turbinata (Dilleniales).</title>
        <authorList>
            <person name="Chanderbali A."/>
        </authorList>
    </citation>
    <scope>NUCLEOTIDE SEQUENCE [LARGE SCALE GENOMIC DNA]</scope>
    <source>
        <strain evidence="5">LSX21</strain>
        <tissue evidence="5">Leaf</tissue>
    </source>
</reference>
<evidence type="ECO:0000256" key="3">
    <source>
        <dbReference type="SAM" id="MobiDB-lite"/>
    </source>
</evidence>
<comment type="caution">
    <text evidence="5">The sequence shown here is derived from an EMBL/GenBank/DDBJ whole genome shotgun (WGS) entry which is preliminary data.</text>
</comment>
<dbReference type="InterPro" id="IPR001890">
    <property type="entry name" value="RNA-binding_CRM"/>
</dbReference>
<keyword evidence="1 2" id="KW-0694">RNA-binding</keyword>
<evidence type="ECO:0000256" key="1">
    <source>
        <dbReference type="ARBA" id="ARBA00022884"/>
    </source>
</evidence>
<gene>
    <name evidence="5" type="ORF">RJ641_019482</name>
</gene>
<dbReference type="Pfam" id="PF01985">
    <property type="entry name" value="CRS1_YhbY"/>
    <property type="match status" value="1"/>
</dbReference>
<protein>
    <submittedName>
        <fullName evidence="5">RNA-binding, CRM domain</fullName>
    </submittedName>
</protein>
<dbReference type="EMBL" id="JBAMMX010000024">
    <property type="protein sequence ID" value="KAK6916621.1"/>
    <property type="molecule type" value="Genomic_DNA"/>
</dbReference>
<feature type="domain" description="CRM" evidence="4">
    <location>
        <begin position="74"/>
        <end position="173"/>
    </location>
</feature>
<evidence type="ECO:0000256" key="2">
    <source>
        <dbReference type="PROSITE-ProRule" id="PRU00626"/>
    </source>
</evidence>
<dbReference type="Gene3D" id="3.30.110.60">
    <property type="entry name" value="YhbY-like"/>
    <property type="match status" value="1"/>
</dbReference>
<proteinExistence type="predicted"/>
<dbReference type="PANTHER" id="PTHR47714">
    <property type="entry name" value="CRS1/YHBY DOMAIN CONTAINING PROTEIN, EXPRESSED"/>
    <property type="match status" value="1"/>
</dbReference>
<sequence length="213" mass="23844">FDDEIDTEDEECEEETLELGEIRSATSSVVTKSEDCEFIELNEDFDDEESEEEDMESDVSSTSSVVKRSEVKLPNLSVKEKKELASYAHSLGKKLKSQQVGKSGVTDSVAFALIETLEANELLKLKIHGSCPGELPDVVRQLEQATGSIAVGQIGRSVILYRPSLSKMREEEKKRQAQRIFLRQKSTGRPSIQKNELALRSSRRGRRGSSRFS</sequence>
<feature type="region of interest" description="Disordered" evidence="3">
    <location>
        <begin position="181"/>
        <end position="213"/>
    </location>
</feature>
<dbReference type="SUPFAM" id="SSF75471">
    <property type="entry name" value="YhbY-like"/>
    <property type="match status" value="1"/>
</dbReference>
<feature type="region of interest" description="Disordered" evidence="3">
    <location>
        <begin position="43"/>
        <end position="66"/>
    </location>
</feature>
<evidence type="ECO:0000259" key="4">
    <source>
        <dbReference type="PROSITE" id="PS51295"/>
    </source>
</evidence>
<feature type="compositionally biased region" description="Basic residues" evidence="3">
    <location>
        <begin position="201"/>
        <end position="213"/>
    </location>
</feature>
<dbReference type="InterPro" id="IPR035920">
    <property type="entry name" value="YhbY-like_sf"/>
</dbReference>
<dbReference type="AlphaFoldDB" id="A0AAN8YXE5"/>
<accession>A0AAN8YXE5</accession>
<feature type="compositionally biased region" description="Polar residues" evidence="3">
    <location>
        <begin position="184"/>
        <end position="194"/>
    </location>
</feature>
<name>A0AAN8YXE5_9MAGN</name>
<evidence type="ECO:0000313" key="5">
    <source>
        <dbReference type="EMBL" id="KAK6916621.1"/>
    </source>
</evidence>
<dbReference type="GO" id="GO:0003723">
    <property type="term" value="F:RNA binding"/>
    <property type="evidence" value="ECO:0007669"/>
    <property type="project" value="UniProtKB-UniRule"/>
</dbReference>
<keyword evidence="6" id="KW-1185">Reference proteome</keyword>
<organism evidence="5 6">
    <name type="scientific">Dillenia turbinata</name>
    <dbReference type="NCBI Taxonomy" id="194707"/>
    <lineage>
        <taxon>Eukaryota</taxon>
        <taxon>Viridiplantae</taxon>
        <taxon>Streptophyta</taxon>
        <taxon>Embryophyta</taxon>
        <taxon>Tracheophyta</taxon>
        <taxon>Spermatophyta</taxon>
        <taxon>Magnoliopsida</taxon>
        <taxon>eudicotyledons</taxon>
        <taxon>Gunneridae</taxon>
        <taxon>Pentapetalae</taxon>
        <taxon>Dilleniales</taxon>
        <taxon>Dilleniaceae</taxon>
        <taxon>Dillenia</taxon>
    </lineage>
</organism>
<feature type="compositionally biased region" description="Acidic residues" evidence="3">
    <location>
        <begin position="43"/>
        <end position="57"/>
    </location>
</feature>
<dbReference type="PANTHER" id="PTHR47714:SF1">
    <property type="entry name" value="RNA-BINDING CRS1 _ YHBY (CRM) DOMAIN PROTEIN"/>
    <property type="match status" value="1"/>
</dbReference>
<feature type="non-terminal residue" evidence="5">
    <location>
        <position position="1"/>
    </location>
</feature>
<dbReference type="Proteomes" id="UP001370490">
    <property type="component" value="Unassembled WGS sequence"/>
</dbReference>
<evidence type="ECO:0000313" key="6">
    <source>
        <dbReference type="Proteomes" id="UP001370490"/>
    </source>
</evidence>
<dbReference type="GO" id="GO:0009507">
    <property type="term" value="C:chloroplast"/>
    <property type="evidence" value="ECO:0007669"/>
    <property type="project" value="TreeGrafter"/>
</dbReference>